<protein>
    <submittedName>
        <fullName evidence="1">Sigma-70 family RNA polymerase sigma factor</fullName>
    </submittedName>
</protein>
<dbReference type="Proteomes" id="UP001301728">
    <property type="component" value="Unassembled WGS sequence"/>
</dbReference>
<sequence length="216" mass="25749">MNEQQLQALALQVQQHPMGTTARRIILSKLIDTIYRSRQLARPYQGQFQGVYEDIYQEAVQNLFLYICKNIDKYDPQRGEFMTWVNMLLNKRFFREAIPKVIGTTNEINLESSILENLEDLATEEREDEDDYIRAFQKIRQYIEIDPKGIFRQAYIKKYPEVNFREIAMKRWSGISWKEISDEFDIPVATLSNFYQRNLEKFRPELRELCGLEDLG</sequence>
<comment type="caution">
    <text evidence="1">The sequence shown here is derived from an EMBL/GenBank/DDBJ whole genome shotgun (WGS) entry which is preliminary data.</text>
</comment>
<dbReference type="RefSeq" id="WP_323217710.1">
    <property type="nucleotide sequence ID" value="NZ_JAYGHT010000016.1"/>
</dbReference>
<name>A0ABU5TV67_9CYAN</name>
<dbReference type="EMBL" id="JAYGHT010000016">
    <property type="protein sequence ID" value="MEA5518798.1"/>
    <property type="molecule type" value="Genomic_DNA"/>
</dbReference>
<proteinExistence type="predicted"/>
<evidence type="ECO:0000313" key="2">
    <source>
        <dbReference type="Proteomes" id="UP001301728"/>
    </source>
</evidence>
<reference evidence="1 2" key="1">
    <citation type="submission" date="2023-12" db="EMBL/GenBank/DDBJ databases">
        <title>Baltic Sea Cyanobacteria.</title>
        <authorList>
            <person name="Delbaje E."/>
            <person name="Fewer D.P."/>
            <person name="Shishido T.K."/>
        </authorList>
    </citation>
    <scope>NUCLEOTIDE SEQUENCE [LARGE SCALE GENOMIC DNA]</scope>
    <source>
        <strain evidence="1 2">CCNP 1315</strain>
    </source>
</reference>
<accession>A0ABU5TV67</accession>
<evidence type="ECO:0000313" key="1">
    <source>
        <dbReference type="EMBL" id="MEA5518798.1"/>
    </source>
</evidence>
<gene>
    <name evidence="1" type="ORF">VB854_07530</name>
</gene>
<organism evidence="1 2">
    <name type="scientific">Limnoraphis robusta CCNP1315</name>
    <dbReference type="NCBI Taxonomy" id="3110306"/>
    <lineage>
        <taxon>Bacteria</taxon>
        <taxon>Bacillati</taxon>
        <taxon>Cyanobacteriota</taxon>
        <taxon>Cyanophyceae</taxon>
        <taxon>Oscillatoriophycideae</taxon>
        <taxon>Oscillatoriales</taxon>
        <taxon>Sirenicapillariaceae</taxon>
        <taxon>Limnoraphis</taxon>
    </lineage>
</organism>
<keyword evidence="2" id="KW-1185">Reference proteome</keyword>